<reference evidence="5 6" key="1">
    <citation type="submission" date="2016-09" db="EMBL/GenBank/DDBJ databases">
        <title>Aspergillus awamori IFM 58123T.</title>
        <authorList>
            <person name="Kusuya Y."/>
            <person name="Shimizu M."/>
            <person name="Takahashi H."/>
            <person name="Yaguchi T."/>
        </authorList>
    </citation>
    <scope>NUCLEOTIDE SEQUENCE [LARGE SCALE GENOMIC DNA]</scope>
    <source>
        <strain evidence="5 6">IFM 58123</strain>
    </source>
</reference>
<dbReference type="PANTHER" id="PTHR24189:SF50">
    <property type="entry name" value="ANKYRIN REPEAT AND SOCS BOX PROTEIN 2"/>
    <property type="match status" value="1"/>
</dbReference>
<dbReference type="SUPFAM" id="SSF48403">
    <property type="entry name" value="Ankyrin repeat"/>
    <property type="match status" value="1"/>
</dbReference>
<dbReference type="InterPro" id="IPR050745">
    <property type="entry name" value="Multifunctional_regulatory"/>
</dbReference>
<accession>A0A401KPK2</accession>
<dbReference type="SMART" id="SM00248">
    <property type="entry name" value="ANK"/>
    <property type="match status" value="3"/>
</dbReference>
<proteinExistence type="predicted"/>
<dbReference type="Gene3D" id="1.25.40.20">
    <property type="entry name" value="Ankyrin repeat-containing domain"/>
    <property type="match status" value="2"/>
</dbReference>
<dbReference type="STRING" id="105351.A0A401KPK2"/>
<dbReference type="InterPro" id="IPR036770">
    <property type="entry name" value="Ankyrin_rpt-contain_sf"/>
</dbReference>
<sequence length="375" mass="40870">MSSSTASDSLSYNFQKACVDGNLQDVQRALTTGRLSAKDLDTGLRLATKQAHADIVAALFDAGVPMSPNAIGCLCGNDARQDPRVIRLYFDRGLKPSNCITSKGEPLLRCVYYQSLLAVIAGLNCEIYRFYSVDCARELLERGVDPNRCGPRKISPLSSSLDLVHEDNGATFDLLVQYGAKMNPGLLFDALVWSSDAAIKFRFLLSKGLDPTTTVSAEWGTPLHVAALFADKEVIRILLDLGADPDSRSYCTKFKNKSPAEVAKWKMRVSHEGSSMKGTYQSVIKLLESAQTGFSPLAMGGSEKSATENTTEPPAAKNWNTEEQPNIGVTGWPGSSVCRLESLKRPTTIQSTREREILEDGSVSSRTRSRTKDVS</sequence>
<evidence type="ECO:0000313" key="5">
    <source>
        <dbReference type="EMBL" id="GCB21223.1"/>
    </source>
</evidence>
<keyword evidence="1" id="KW-0677">Repeat</keyword>
<feature type="compositionally biased region" description="Polar residues" evidence="4">
    <location>
        <begin position="307"/>
        <end position="324"/>
    </location>
</feature>
<dbReference type="EMBL" id="BDHI01000007">
    <property type="protein sequence ID" value="GCB21223.1"/>
    <property type="molecule type" value="Genomic_DNA"/>
</dbReference>
<evidence type="ECO:0000313" key="6">
    <source>
        <dbReference type="Proteomes" id="UP000286921"/>
    </source>
</evidence>
<dbReference type="InterPro" id="IPR002110">
    <property type="entry name" value="Ankyrin_rpt"/>
</dbReference>
<dbReference type="PROSITE" id="PS50088">
    <property type="entry name" value="ANK_REPEAT"/>
    <property type="match status" value="1"/>
</dbReference>
<comment type="caution">
    <text evidence="5">The sequence shown here is derived from an EMBL/GenBank/DDBJ whole genome shotgun (WGS) entry which is preliminary data.</text>
</comment>
<dbReference type="Proteomes" id="UP000286921">
    <property type="component" value="Unassembled WGS sequence"/>
</dbReference>
<dbReference type="AlphaFoldDB" id="A0A401KPK2"/>
<keyword evidence="6" id="KW-1185">Reference proteome</keyword>
<gene>
    <name evidence="5" type="ORF">AAWM_04108</name>
</gene>
<evidence type="ECO:0000256" key="2">
    <source>
        <dbReference type="ARBA" id="ARBA00023043"/>
    </source>
</evidence>
<dbReference type="PROSITE" id="PS50297">
    <property type="entry name" value="ANK_REP_REGION"/>
    <property type="match status" value="1"/>
</dbReference>
<dbReference type="Pfam" id="PF13637">
    <property type="entry name" value="Ank_4"/>
    <property type="match status" value="1"/>
</dbReference>
<name>A0A401KPK2_ASPAW</name>
<evidence type="ECO:0000256" key="3">
    <source>
        <dbReference type="PROSITE-ProRule" id="PRU00023"/>
    </source>
</evidence>
<feature type="repeat" description="ANK" evidence="3">
    <location>
        <begin position="218"/>
        <end position="250"/>
    </location>
</feature>
<evidence type="ECO:0000256" key="1">
    <source>
        <dbReference type="ARBA" id="ARBA00022737"/>
    </source>
</evidence>
<keyword evidence="2 3" id="KW-0040">ANK repeat</keyword>
<dbReference type="PANTHER" id="PTHR24189">
    <property type="entry name" value="MYOTROPHIN"/>
    <property type="match status" value="1"/>
</dbReference>
<evidence type="ECO:0000256" key="4">
    <source>
        <dbReference type="SAM" id="MobiDB-lite"/>
    </source>
</evidence>
<organism evidence="5 6">
    <name type="scientific">Aspergillus awamori</name>
    <name type="common">Black koji mold</name>
    <dbReference type="NCBI Taxonomy" id="105351"/>
    <lineage>
        <taxon>Eukaryota</taxon>
        <taxon>Fungi</taxon>
        <taxon>Dikarya</taxon>
        <taxon>Ascomycota</taxon>
        <taxon>Pezizomycotina</taxon>
        <taxon>Eurotiomycetes</taxon>
        <taxon>Eurotiomycetidae</taxon>
        <taxon>Eurotiales</taxon>
        <taxon>Aspergillaceae</taxon>
        <taxon>Aspergillus</taxon>
    </lineage>
</organism>
<feature type="region of interest" description="Disordered" evidence="4">
    <location>
        <begin position="299"/>
        <end position="375"/>
    </location>
</feature>
<protein>
    <submittedName>
        <fullName evidence="5">Uncharacterized protein</fullName>
    </submittedName>
</protein>